<dbReference type="PROSITE" id="PS00107">
    <property type="entry name" value="PROTEIN_KINASE_ATP"/>
    <property type="match status" value="1"/>
</dbReference>
<dbReference type="Pfam" id="PF00042">
    <property type="entry name" value="Globin"/>
    <property type="match status" value="1"/>
</dbReference>
<keyword evidence="2" id="KW-0067">ATP-binding</keyword>
<dbReference type="InterPro" id="IPR011009">
    <property type="entry name" value="Kinase-like_dom_sf"/>
</dbReference>
<dbReference type="InterPro" id="IPR018488">
    <property type="entry name" value="cNMP-bd_CS"/>
</dbReference>
<feature type="domain" description="Cyclic nucleotide-binding" evidence="5">
    <location>
        <begin position="489"/>
        <end position="591"/>
    </location>
</feature>
<dbReference type="InterPro" id="IPR015424">
    <property type="entry name" value="PyrdxlP-dep_Trfase"/>
</dbReference>
<evidence type="ECO:0000313" key="7">
    <source>
        <dbReference type="Proteomes" id="UP001151081"/>
    </source>
</evidence>
<feature type="domain" description="Protein kinase" evidence="4">
    <location>
        <begin position="27"/>
        <end position="306"/>
    </location>
</feature>
<dbReference type="Gene3D" id="1.10.510.10">
    <property type="entry name" value="Transferase(Phosphotransferase) domain 1"/>
    <property type="match status" value="1"/>
</dbReference>
<protein>
    <submittedName>
        <fullName evidence="6">Aminotransferase class V-fold PLP-dependent enzyme</fullName>
    </submittedName>
</protein>
<dbReference type="EMBL" id="JAGTJJ010000015">
    <property type="protein sequence ID" value="MDC3983715.1"/>
    <property type="molecule type" value="Genomic_DNA"/>
</dbReference>
<dbReference type="InterPro" id="IPR009050">
    <property type="entry name" value="Globin-like_sf"/>
</dbReference>
<dbReference type="CDD" id="cd00038">
    <property type="entry name" value="CAP_ED"/>
    <property type="match status" value="2"/>
</dbReference>
<keyword evidence="6" id="KW-0032">Aminotransferase</keyword>
<evidence type="ECO:0000256" key="2">
    <source>
        <dbReference type="PROSITE-ProRule" id="PRU10141"/>
    </source>
</evidence>
<dbReference type="InterPro" id="IPR018490">
    <property type="entry name" value="cNMP-bd_dom_sf"/>
</dbReference>
<dbReference type="SUPFAM" id="SSF56112">
    <property type="entry name" value="Protein kinase-like (PK-like)"/>
    <property type="match status" value="1"/>
</dbReference>
<dbReference type="Proteomes" id="UP001151081">
    <property type="component" value="Unassembled WGS sequence"/>
</dbReference>
<dbReference type="Gene3D" id="2.60.120.10">
    <property type="entry name" value="Jelly Rolls"/>
    <property type="match status" value="2"/>
</dbReference>
<dbReference type="PANTHER" id="PTHR43686">
    <property type="entry name" value="SULFURTRANSFERASE-RELATED"/>
    <property type="match status" value="1"/>
</dbReference>
<dbReference type="Gene3D" id="1.10.490.10">
    <property type="entry name" value="Globins"/>
    <property type="match status" value="1"/>
</dbReference>
<dbReference type="InterPro" id="IPR017441">
    <property type="entry name" value="Protein_kinase_ATP_BS"/>
</dbReference>
<dbReference type="RefSeq" id="WP_272423304.1">
    <property type="nucleotide sequence ID" value="NZ_JAGTJJ010000015.1"/>
</dbReference>
<evidence type="ECO:0000313" key="6">
    <source>
        <dbReference type="EMBL" id="MDC3983715.1"/>
    </source>
</evidence>
<dbReference type="Gene3D" id="3.90.1150.10">
    <property type="entry name" value="Aspartate Aminotransferase, domain 1"/>
    <property type="match status" value="1"/>
</dbReference>
<dbReference type="InterPro" id="IPR015422">
    <property type="entry name" value="PyrdxlP-dep_Trfase_small"/>
</dbReference>
<sequence>MFESGRSAPPPASSAPAPRTLTEFDGYRLLERLGEGAMGEVWRALDLTLERHVAIKMIRGASPAERDRERFRLEALALGRIEHPNVVAVYRSGEALGQPYIVYELVAGQSLDTLAGTLDWQEILALGVDVARGLAAAHRASVLHRDLKPANVMRTRAGAGKLIDFGVAKVPARPAPEEAGPESIARFVANAVLPSADVTRKGDILGTPRYLAPELWKGAPATIASDIYSLGLILWELLSGVPPYGPKRPLMQLVEAILKEPLPSIAALRPDVPFELAATVDRAVQKDPAKRFASADALADALEGVVATSRALGLLPEIAASPSERQAELVRMMFKRALSRSSFPQRFYDRLFARHPEMRHLFPDDLSGQGRKLVTALTASVACLRDAHGLHAMLEELGARHVLYGVREVHVDSFGEALRAELDLSEGGQMADELAEAWSHAWEQLSGAVLRGIRRAAGAEAEAKADSGVTTRTTNGPEAIAALLQATALFSDLDGDELREMASLMRPFRAEVGDVLCMQGSPADRLYLVEDGLLAVSSRTPGDDRIFVGESGPGGVLGELALNQPMLRAATVTAVRRTSGVALEIADFEHLRRARHPAALKVLRRLSLFLCNELRAVTREMAGPAPSAVLAPVEDLGEGQPISPHIASSLLALSFFESFSVEQIAQVASVLVERVVPRGRTIFAEGASSGSAFVLARGAVEITVRSGPRQTHLAVFGPGKTMGLDALLDRGPQRVTCIARENVVLLELSPEPLARLFAGSPAMAFTLAEAINRDLIDALQLADAGIARRATQALLVGTHSDRTMGTKTLMRMTLASTARAAAAGTETLVGQSLSGFVEGLRTLLDVPHAPHDDADATRPQAWPRDARSDKEALLAKVRASVIGDDMVVPGPFGSRRLVHANEAASGRSLSFLEEFLRSEVMPLHPNSLLREDARELIHQSVGGGSDDIVIFCGSGATSAIDEVVRALGLEVPPALDERYRLRDRIPEHERPVVFIGPYEHPSNELPWRESIADVVTIDVDAEGRIDLHALEAELLRHADRPLKIGSFSAASHVTGILSDDVAIATLLHRHGALSFWDCTAAGPSLDIRMNPAGQGALASKDAVFLSPHEFIGGPGAPFVLVAKRSLVARRKETGTEAVLESIRAGLAFQLKAAIGTDTIRARENDFVKRAMASFRTNGKIWLLGDPDLERLSFVSLLIRHGRDQFLHWNFVVALLNDLFGIQAHGQCASTGPYGHRILDIDHAHSAAFAGALEAGGGVFRPGWVRIHFNSFLTETVFLYIVAAIHMIANDGWKLLPMYRCDAETGLWTHVAGRPRPALRLNDLAYRGGELEYRSMRTSEPESALAAYLDEARSIFASAPVEGPSDPHGELDIPEAFRHLRWFPTPLEASHARRAYDF</sequence>
<dbReference type="Gene3D" id="3.40.640.10">
    <property type="entry name" value="Type I PLP-dependent aspartate aminotransferase-like (Major domain)"/>
    <property type="match status" value="1"/>
</dbReference>
<dbReference type="SUPFAM" id="SSF46458">
    <property type="entry name" value="Globin-like"/>
    <property type="match status" value="1"/>
</dbReference>
<dbReference type="Pfam" id="PF00069">
    <property type="entry name" value="Pkinase"/>
    <property type="match status" value="1"/>
</dbReference>
<proteinExistence type="predicted"/>
<dbReference type="Pfam" id="PF00266">
    <property type="entry name" value="Aminotran_5"/>
    <property type="match status" value="1"/>
</dbReference>
<keyword evidence="1" id="KW-0663">Pyridoxal phosphate</keyword>
<keyword evidence="7" id="KW-1185">Reference proteome</keyword>
<dbReference type="PANTHER" id="PTHR43686:SF1">
    <property type="entry name" value="AMINOTRAN_5 DOMAIN-CONTAINING PROTEIN"/>
    <property type="match status" value="1"/>
</dbReference>
<evidence type="ECO:0000259" key="4">
    <source>
        <dbReference type="PROSITE" id="PS50011"/>
    </source>
</evidence>
<organism evidence="6 7">
    <name type="scientific">Polyangium jinanense</name>
    <dbReference type="NCBI Taxonomy" id="2829994"/>
    <lineage>
        <taxon>Bacteria</taxon>
        <taxon>Pseudomonadati</taxon>
        <taxon>Myxococcota</taxon>
        <taxon>Polyangia</taxon>
        <taxon>Polyangiales</taxon>
        <taxon>Polyangiaceae</taxon>
        <taxon>Polyangium</taxon>
    </lineage>
</organism>
<dbReference type="GO" id="GO:0004672">
    <property type="term" value="F:protein kinase activity"/>
    <property type="evidence" value="ECO:0007669"/>
    <property type="project" value="InterPro"/>
</dbReference>
<dbReference type="GO" id="GO:0005524">
    <property type="term" value="F:ATP binding"/>
    <property type="evidence" value="ECO:0007669"/>
    <property type="project" value="UniProtKB-UniRule"/>
</dbReference>
<dbReference type="InterPro" id="IPR015421">
    <property type="entry name" value="PyrdxlP-dep_Trfase_major"/>
</dbReference>
<dbReference type="PROSITE" id="PS50042">
    <property type="entry name" value="CNMP_BINDING_3"/>
    <property type="match status" value="2"/>
</dbReference>
<accession>A0A9X3X6W8</accession>
<dbReference type="InterPro" id="IPR000719">
    <property type="entry name" value="Prot_kinase_dom"/>
</dbReference>
<dbReference type="SUPFAM" id="SSF53383">
    <property type="entry name" value="PLP-dependent transferases"/>
    <property type="match status" value="1"/>
</dbReference>
<dbReference type="PROSITE" id="PS50011">
    <property type="entry name" value="PROTEIN_KINASE_DOM"/>
    <property type="match status" value="1"/>
</dbReference>
<evidence type="ECO:0000256" key="1">
    <source>
        <dbReference type="ARBA" id="ARBA00022898"/>
    </source>
</evidence>
<dbReference type="InterPro" id="IPR012292">
    <property type="entry name" value="Globin/Proto"/>
</dbReference>
<dbReference type="InterPro" id="IPR000192">
    <property type="entry name" value="Aminotrans_V_dom"/>
</dbReference>
<dbReference type="Pfam" id="PF00027">
    <property type="entry name" value="cNMP_binding"/>
    <property type="match status" value="2"/>
</dbReference>
<dbReference type="GO" id="GO:0019825">
    <property type="term" value="F:oxygen binding"/>
    <property type="evidence" value="ECO:0007669"/>
    <property type="project" value="InterPro"/>
</dbReference>
<dbReference type="GO" id="GO:0008483">
    <property type="term" value="F:transaminase activity"/>
    <property type="evidence" value="ECO:0007669"/>
    <property type="project" value="UniProtKB-KW"/>
</dbReference>
<dbReference type="InterPro" id="IPR000971">
    <property type="entry name" value="Globin"/>
</dbReference>
<dbReference type="PROSITE" id="PS00889">
    <property type="entry name" value="CNMP_BINDING_2"/>
    <property type="match status" value="1"/>
</dbReference>
<feature type="domain" description="Globin" evidence="3">
    <location>
        <begin position="319"/>
        <end position="454"/>
    </location>
</feature>
<feature type="domain" description="Cyclic nucleotide-binding" evidence="5">
    <location>
        <begin position="655"/>
        <end position="774"/>
    </location>
</feature>
<keyword evidence="6" id="KW-0808">Transferase</keyword>
<evidence type="ECO:0000259" key="3">
    <source>
        <dbReference type="PROSITE" id="PS01033"/>
    </source>
</evidence>
<gene>
    <name evidence="6" type="ORF">KEG57_24615</name>
</gene>
<dbReference type="SUPFAM" id="SSF51206">
    <property type="entry name" value="cAMP-binding domain-like"/>
    <property type="match status" value="2"/>
</dbReference>
<reference evidence="6 7" key="1">
    <citation type="submission" date="2021-04" db="EMBL/GenBank/DDBJ databases">
        <title>Genome analysis of Polyangium sp.</title>
        <authorList>
            <person name="Li Y."/>
            <person name="Wang J."/>
        </authorList>
    </citation>
    <scope>NUCLEOTIDE SEQUENCE [LARGE SCALE GENOMIC DNA]</scope>
    <source>
        <strain evidence="6 7">SDU14</strain>
    </source>
</reference>
<feature type="binding site" evidence="2">
    <location>
        <position position="56"/>
    </location>
    <ligand>
        <name>ATP</name>
        <dbReference type="ChEBI" id="CHEBI:30616"/>
    </ligand>
</feature>
<dbReference type="CDD" id="cd14014">
    <property type="entry name" value="STKc_PknB_like"/>
    <property type="match status" value="1"/>
</dbReference>
<name>A0A9X3X6W8_9BACT</name>
<comment type="caution">
    <text evidence="6">The sequence shown here is derived from an EMBL/GenBank/DDBJ whole genome shotgun (WGS) entry which is preliminary data.</text>
</comment>
<dbReference type="PROSITE" id="PS01033">
    <property type="entry name" value="GLOBIN"/>
    <property type="match status" value="1"/>
</dbReference>
<dbReference type="InterPro" id="IPR014710">
    <property type="entry name" value="RmlC-like_jellyroll"/>
</dbReference>
<dbReference type="Gene3D" id="3.30.200.20">
    <property type="entry name" value="Phosphorylase Kinase, domain 1"/>
    <property type="match status" value="1"/>
</dbReference>
<dbReference type="InterPro" id="IPR000595">
    <property type="entry name" value="cNMP-bd_dom"/>
</dbReference>
<dbReference type="SMART" id="SM00220">
    <property type="entry name" value="S_TKc"/>
    <property type="match status" value="1"/>
</dbReference>
<dbReference type="SMART" id="SM00100">
    <property type="entry name" value="cNMP"/>
    <property type="match status" value="2"/>
</dbReference>
<evidence type="ECO:0000259" key="5">
    <source>
        <dbReference type="PROSITE" id="PS50042"/>
    </source>
</evidence>
<keyword evidence="2" id="KW-0547">Nucleotide-binding</keyword>
<dbReference type="GO" id="GO:0020037">
    <property type="term" value="F:heme binding"/>
    <property type="evidence" value="ECO:0007669"/>
    <property type="project" value="InterPro"/>
</dbReference>